<comment type="caution">
    <text evidence="19">Lacks conserved residue(s) required for the propagation of feature annotation.</text>
</comment>
<proteinExistence type="inferred from homology"/>
<evidence type="ECO:0000256" key="16">
    <source>
        <dbReference type="ARBA" id="ARBA00032853"/>
    </source>
</evidence>
<dbReference type="GO" id="GO:0008818">
    <property type="term" value="F:cobalamin 5'-phosphate synthase activity"/>
    <property type="evidence" value="ECO:0007669"/>
    <property type="project" value="UniProtKB-UniRule"/>
</dbReference>
<keyword evidence="12 19" id="KW-1133">Transmembrane helix</keyword>
<evidence type="ECO:0000256" key="5">
    <source>
        <dbReference type="ARBA" id="ARBA00013200"/>
    </source>
</evidence>
<dbReference type="OrthoDB" id="11748at2157"/>
<evidence type="ECO:0000256" key="6">
    <source>
        <dbReference type="ARBA" id="ARBA00015850"/>
    </source>
</evidence>
<dbReference type="Pfam" id="PF02654">
    <property type="entry name" value="CobS"/>
    <property type="match status" value="1"/>
</dbReference>
<dbReference type="GO" id="GO:0005886">
    <property type="term" value="C:plasma membrane"/>
    <property type="evidence" value="ECO:0007669"/>
    <property type="project" value="UniProtKB-SubCell"/>
</dbReference>
<comment type="catalytic activity">
    <reaction evidence="17 19">
        <text>alpha-ribazole + adenosylcob(III)inamide-GDP = adenosylcob(III)alamin + GMP + H(+)</text>
        <dbReference type="Rhea" id="RHEA:16049"/>
        <dbReference type="ChEBI" id="CHEBI:10329"/>
        <dbReference type="ChEBI" id="CHEBI:15378"/>
        <dbReference type="ChEBI" id="CHEBI:18408"/>
        <dbReference type="ChEBI" id="CHEBI:58115"/>
        <dbReference type="ChEBI" id="CHEBI:60487"/>
        <dbReference type="EC" id="2.7.8.26"/>
    </reaction>
</comment>
<keyword evidence="11 19" id="KW-0460">Magnesium</keyword>
<evidence type="ECO:0000256" key="14">
    <source>
        <dbReference type="ARBA" id="ARBA00025228"/>
    </source>
</evidence>
<evidence type="ECO:0000256" key="3">
    <source>
        <dbReference type="ARBA" id="ARBA00004663"/>
    </source>
</evidence>
<feature type="transmembrane region" description="Helical" evidence="19">
    <location>
        <begin position="111"/>
        <end position="133"/>
    </location>
</feature>
<evidence type="ECO:0000256" key="18">
    <source>
        <dbReference type="ARBA" id="ARBA00049504"/>
    </source>
</evidence>
<dbReference type="EC" id="2.7.8.26" evidence="5 19"/>
<evidence type="ECO:0000256" key="4">
    <source>
        <dbReference type="ARBA" id="ARBA00010561"/>
    </source>
</evidence>
<name>A0A343TL49_9EURY</name>
<keyword evidence="10 19" id="KW-0812">Transmembrane</keyword>
<evidence type="ECO:0000313" key="20">
    <source>
        <dbReference type="EMBL" id="AUX09821.1"/>
    </source>
</evidence>
<comment type="cofactor">
    <cofactor evidence="1 19">
        <name>Mg(2+)</name>
        <dbReference type="ChEBI" id="CHEBI:18420"/>
    </cofactor>
</comment>
<evidence type="ECO:0000256" key="12">
    <source>
        <dbReference type="ARBA" id="ARBA00022989"/>
    </source>
</evidence>
<dbReference type="Proteomes" id="UP000263012">
    <property type="component" value="Chromosome"/>
</dbReference>
<dbReference type="PANTHER" id="PTHR34148:SF1">
    <property type="entry name" value="ADENOSYLCOBINAMIDE-GDP RIBAZOLETRANSFERASE"/>
    <property type="match status" value="1"/>
</dbReference>
<keyword evidence="9 19" id="KW-0808">Transferase</keyword>
<sequence>MTAGLLPAVRGAVGFLSRVPIGRGARDWEAFERTPAAFPLSGYLIGASIGLPVALVVALGFPTVSVAVVGLFAVYAITGINNLDGLIDLGDAAVVHGDPDDRADVLKDTTVGVGAVSVAVVALVALAFGFYGLGRVGPVAVFGVVMAAEVGAKLSMAGIACVGTARHEGLGSAFTENAESADLAVPAVVSLPVVAVGAPVGAILPVTGALVGAVLGGWLLASRANSLLGGVNGDVFGATNEVARLVGLHVGVIAWTLS</sequence>
<evidence type="ECO:0000256" key="11">
    <source>
        <dbReference type="ARBA" id="ARBA00022842"/>
    </source>
</evidence>
<dbReference type="KEGG" id="hdf:AArcSl_2196"/>
<evidence type="ECO:0000256" key="19">
    <source>
        <dbReference type="HAMAP-Rule" id="MF_00719"/>
    </source>
</evidence>
<comment type="catalytic activity">
    <reaction evidence="18 19">
        <text>alpha-ribazole 5'-phosphate + adenosylcob(III)inamide-GDP = adenosylcob(III)alamin 5'-phosphate + GMP + H(+)</text>
        <dbReference type="Rhea" id="RHEA:23560"/>
        <dbReference type="ChEBI" id="CHEBI:15378"/>
        <dbReference type="ChEBI" id="CHEBI:57918"/>
        <dbReference type="ChEBI" id="CHEBI:58115"/>
        <dbReference type="ChEBI" id="CHEBI:60487"/>
        <dbReference type="ChEBI" id="CHEBI:60493"/>
        <dbReference type="EC" id="2.7.8.26"/>
    </reaction>
</comment>
<dbReference type="GO" id="GO:0009236">
    <property type="term" value="P:cobalamin biosynthetic process"/>
    <property type="evidence" value="ECO:0007669"/>
    <property type="project" value="UniProtKB-UniRule"/>
</dbReference>
<keyword evidence="13 19" id="KW-0472">Membrane</keyword>
<keyword evidence="7 19" id="KW-1003">Cell membrane</keyword>
<gene>
    <name evidence="19 20" type="primary">cobS</name>
    <name evidence="20" type="ORF">AArcSl_2196</name>
</gene>
<evidence type="ECO:0000256" key="15">
    <source>
        <dbReference type="ARBA" id="ARBA00032605"/>
    </source>
</evidence>
<evidence type="ECO:0000256" key="10">
    <source>
        <dbReference type="ARBA" id="ARBA00022692"/>
    </source>
</evidence>
<evidence type="ECO:0000256" key="2">
    <source>
        <dbReference type="ARBA" id="ARBA00004651"/>
    </source>
</evidence>
<keyword evidence="8 19" id="KW-0169">Cobalamin biosynthesis</keyword>
<keyword evidence="21" id="KW-1185">Reference proteome</keyword>
<organism evidence="20 21">
    <name type="scientific">Halalkaliarchaeum desulfuricum</name>
    <dbReference type="NCBI Taxonomy" id="2055893"/>
    <lineage>
        <taxon>Archaea</taxon>
        <taxon>Methanobacteriati</taxon>
        <taxon>Methanobacteriota</taxon>
        <taxon>Stenosarchaea group</taxon>
        <taxon>Halobacteria</taxon>
        <taxon>Halobacteriales</taxon>
        <taxon>Haloferacaceae</taxon>
        <taxon>Halalkaliarchaeum</taxon>
    </lineage>
</organism>
<dbReference type="UniPathway" id="UPA00148">
    <property type="reaction ID" value="UER00238"/>
</dbReference>
<dbReference type="HAMAP" id="MF_00719">
    <property type="entry name" value="CobS"/>
    <property type="match status" value="1"/>
</dbReference>
<dbReference type="GeneID" id="37878548"/>
<comment type="function">
    <text evidence="14 19">Joins adenosylcobinamide-GDP and alpha-ribazole to generate adenosylcobalamin (Ado-cobalamin). Also synthesizes adenosylcobalamin 5'-phosphate from adenosylcobinamide-GDP and alpha-ribazole 5'-phosphate.</text>
</comment>
<accession>A0A343TL49</accession>
<comment type="subcellular location">
    <subcellularLocation>
        <location evidence="2 19">Cell membrane</location>
        <topology evidence="2 19">Multi-pass membrane protein</topology>
    </subcellularLocation>
</comment>
<evidence type="ECO:0000256" key="9">
    <source>
        <dbReference type="ARBA" id="ARBA00022679"/>
    </source>
</evidence>
<evidence type="ECO:0000256" key="13">
    <source>
        <dbReference type="ARBA" id="ARBA00023136"/>
    </source>
</evidence>
<dbReference type="InterPro" id="IPR003805">
    <property type="entry name" value="CobS"/>
</dbReference>
<comment type="similarity">
    <text evidence="4 19">Belongs to the CobS family.</text>
</comment>
<dbReference type="GO" id="GO:0051073">
    <property type="term" value="F:adenosylcobinamide-GDP ribazoletransferase activity"/>
    <property type="evidence" value="ECO:0007669"/>
    <property type="project" value="UniProtKB-UniRule"/>
</dbReference>
<evidence type="ECO:0000256" key="17">
    <source>
        <dbReference type="ARBA" id="ARBA00048623"/>
    </source>
</evidence>
<evidence type="ECO:0000256" key="7">
    <source>
        <dbReference type="ARBA" id="ARBA00022475"/>
    </source>
</evidence>
<comment type="pathway">
    <text evidence="3 19">Cofactor biosynthesis; adenosylcobalamin biosynthesis; adenosylcobalamin from cob(II)yrinate a,c-diamide: step 7/7.</text>
</comment>
<evidence type="ECO:0000256" key="1">
    <source>
        <dbReference type="ARBA" id="ARBA00001946"/>
    </source>
</evidence>
<dbReference type="NCBIfam" id="TIGR00317">
    <property type="entry name" value="cobS"/>
    <property type="match status" value="1"/>
</dbReference>
<protein>
    <recommendedName>
        <fullName evidence="6 19">Adenosylcobinamide-GDP ribazoletransferase</fullName>
        <ecNumber evidence="5 19">2.7.8.26</ecNumber>
    </recommendedName>
    <alternativeName>
        <fullName evidence="16 19">Cobalamin synthase</fullName>
    </alternativeName>
    <alternativeName>
        <fullName evidence="15 19">Cobalamin-5'-phosphate synthase</fullName>
    </alternativeName>
</protein>
<reference evidence="21" key="1">
    <citation type="submission" date="2017-11" db="EMBL/GenBank/DDBJ databases">
        <title>Phenotypic and genomic properties of facultatively anaerobic sulfur-reducing natronoarchaea from hypersaline soda lakes.</title>
        <authorList>
            <person name="Sorokin D.Y."/>
            <person name="Kublanov I.V."/>
            <person name="Roman P."/>
            <person name="Sinninghe Damste J.S."/>
            <person name="Golyshin P.N."/>
            <person name="Rojo D."/>
            <person name="Ciordia S."/>
            <person name="Mena M.D.C."/>
            <person name="Ferrer M."/>
            <person name="Messina E."/>
            <person name="Smedile F."/>
            <person name="La Spada G."/>
            <person name="La Cono V."/>
            <person name="Yakimov M.M."/>
        </authorList>
    </citation>
    <scope>NUCLEOTIDE SEQUENCE [LARGE SCALE GENOMIC DNA]</scope>
    <source>
        <strain evidence="21">AArc-Sl</strain>
    </source>
</reference>
<dbReference type="AlphaFoldDB" id="A0A343TL49"/>
<dbReference type="RefSeq" id="WP_119819048.1">
    <property type="nucleotide sequence ID" value="NZ_CP025066.1"/>
</dbReference>
<evidence type="ECO:0000256" key="8">
    <source>
        <dbReference type="ARBA" id="ARBA00022573"/>
    </source>
</evidence>
<feature type="transmembrane region" description="Helical" evidence="19">
    <location>
        <begin position="200"/>
        <end position="221"/>
    </location>
</feature>
<dbReference type="EMBL" id="CP025066">
    <property type="protein sequence ID" value="AUX09821.1"/>
    <property type="molecule type" value="Genomic_DNA"/>
</dbReference>
<evidence type="ECO:0000313" key="21">
    <source>
        <dbReference type="Proteomes" id="UP000263012"/>
    </source>
</evidence>
<dbReference type="PANTHER" id="PTHR34148">
    <property type="entry name" value="ADENOSYLCOBINAMIDE-GDP RIBAZOLETRANSFERASE"/>
    <property type="match status" value="1"/>
</dbReference>
<feature type="transmembrane region" description="Helical" evidence="19">
    <location>
        <begin position="49"/>
        <end position="77"/>
    </location>
</feature>